<proteinExistence type="predicted"/>
<evidence type="ECO:0000313" key="3">
    <source>
        <dbReference type="Proteomes" id="UP000680158"/>
    </source>
</evidence>
<dbReference type="RefSeq" id="WP_212683833.1">
    <property type="nucleotide sequence ID" value="NZ_JAGSPM010000004.1"/>
</dbReference>
<dbReference type="Proteomes" id="UP000680158">
    <property type="component" value="Unassembled WGS sequence"/>
</dbReference>
<evidence type="ECO:0000313" key="2">
    <source>
        <dbReference type="EMBL" id="MBR7746489.1"/>
    </source>
</evidence>
<organism evidence="2 3">
    <name type="scientific">Undibacterium baiyunense</name>
    <dbReference type="NCBI Taxonomy" id="2828731"/>
    <lineage>
        <taxon>Bacteria</taxon>
        <taxon>Pseudomonadati</taxon>
        <taxon>Pseudomonadota</taxon>
        <taxon>Betaproteobacteria</taxon>
        <taxon>Burkholderiales</taxon>
        <taxon>Oxalobacteraceae</taxon>
        <taxon>Undibacterium</taxon>
    </lineage>
</organism>
<evidence type="ECO:0000256" key="1">
    <source>
        <dbReference type="SAM" id="Phobius"/>
    </source>
</evidence>
<keyword evidence="1" id="KW-0472">Membrane</keyword>
<comment type="caution">
    <text evidence="2">The sequence shown here is derived from an EMBL/GenBank/DDBJ whole genome shotgun (WGS) entry which is preliminary data.</text>
</comment>
<reference evidence="2 3" key="1">
    <citation type="submission" date="2021-04" db="EMBL/GenBank/DDBJ databases">
        <title>novel species isolated from subtropical streams in China.</title>
        <authorList>
            <person name="Lu H."/>
        </authorList>
    </citation>
    <scope>NUCLEOTIDE SEQUENCE [LARGE SCALE GENOMIC DNA]</scope>
    <source>
        <strain evidence="2 3">BYS107W</strain>
    </source>
</reference>
<protein>
    <submittedName>
        <fullName evidence="2">Uncharacterized protein</fullName>
    </submittedName>
</protein>
<dbReference type="AlphaFoldDB" id="A0A941DD28"/>
<keyword evidence="3" id="KW-1185">Reference proteome</keyword>
<sequence length="115" mass="13434">MKNSNKQYMYSVLRQAWQELRTVGNKAGQALLRTPLPRILVLCIGLALLITLIPLILSLFVIFMLVKLFLIVVTSSNRSRQQTASEFKPRQWSYKEAEDAQLVRVEHITYRREDR</sequence>
<keyword evidence="1" id="KW-0812">Transmembrane</keyword>
<feature type="transmembrane region" description="Helical" evidence="1">
    <location>
        <begin position="39"/>
        <end position="72"/>
    </location>
</feature>
<gene>
    <name evidence="2" type="ORF">KDM92_07845</name>
</gene>
<accession>A0A941DD28</accession>
<keyword evidence="1" id="KW-1133">Transmembrane helix</keyword>
<dbReference type="EMBL" id="JAGSPM010000004">
    <property type="protein sequence ID" value="MBR7746489.1"/>
    <property type="molecule type" value="Genomic_DNA"/>
</dbReference>
<name>A0A941DD28_9BURK</name>